<keyword evidence="3 9" id="KW-0813">Transport</keyword>
<dbReference type="GO" id="GO:0043190">
    <property type="term" value="C:ATP-binding cassette (ABC) transporter complex"/>
    <property type="evidence" value="ECO:0007669"/>
    <property type="project" value="InterPro"/>
</dbReference>
<dbReference type="PANTHER" id="PTHR30413">
    <property type="entry name" value="INNER MEMBRANE TRANSPORT PERMEASE"/>
    <property type="match status" value="1"/>
</dbReference>
<evidence type="ECO:0000313" key="13">
    <source>
        <dbReference type="Proteomes" id="UP000324233"/>
    </source>
</evidence>
<dbReference type="EMBL" id="CP042997">
    <property type="protein sequence ID" value="QEH36389.1"/>
    <property type="molecule type" value="Genomic_DNA"/>
</dbReference>
<evidence type="ECO:0000256" key="2">
    <source>
        <dbReference type="ARBA" id="ARBA00007783"/>
    </source>
</evidence>
<evidence type="ECO:0000256" key="6">
    <source>
        <dbReference type="ARBA" id="ARBA00022692"/>
    </source>
</evidence>
<dbReference type="OrthoDB" id="9786910at2"/>
<organism evidence="12 13">
    <name type="scientific">Aquisphaera giovannonii</name>
    <dbReference type="NCBI Taxonomy" id="406548"/>
    <lineage>
        <taxon>Bacteria</taxon>
        <taxon>Pseudomonadati</taxon>
        <taxon>Planctomycetota</taxon>
        <taxon>Planctomycetia</taxon>
        <taxon>Isosphaerales</taxon>
        <taxon>Isosphaeraceae</taxon>
        <taxon>Aquisphaera</taxon>
    </lineage>
</organism>
<dbReference type="InterPro" id="IPR013525">
    <property type="entry name" value="ABC2_TM"/>
</dbReference>
<feature type="transmembrane region" description="Helical" evidence="9">
    <location>
        <begin position="146"/>
        <end position="173"/>
    </location>
</feature>
<dbReference type="GO" id="GO:0015920">
    <property type="term" value="P:lipopolysaccharide transport"/>
    <property type="evidence" value="ECO:0007669"/>
    <property type="project" value="TreeGrafter"/>
</dbReference>
<evidence type="ECO:0000256" key="5">
    <source>
        <dbReference type="ARBA" id="ARBA00022519"/>
    </source>
</evidence>
<feature type="domain" description="ABC transmembrane type-2" evidence="11">
    <location>
        <begin position="69"/>
        <end position="289"/>
    </location>
</feature>
<dbReference type="KEGG" id="agv:OJF2_49520"/>
<keyword evidence="8 9" id="KW-0472">Membrane</keyword>
<name>A0A5B9W8B8_9BACT</name>
<feature type="transmembrane region" description="Helical" evidence="9">
    <location>
        <begin position="267"/>
        <end position="286"/>
    </location>
</feature>
<feature type="region of interest" description="Disordered" evidence="10">
    <location>
        <begin position="1"/>
        <end position="25"/>
    </location>
</feature>
<feature type="transmembrane region" description="Helical" evidence="9">
    <location>
        <begin position="68"/>
        <end position="93"/>
    </location>
</feature>
<dbReference type="Pfam" id="PF01061">
    <property type="entry name" value="ABC2_membrane"/>
    <property type="match status" value="1"/>
</dbReference>
<evidence type="ECO:0000256" key="10">
    <source>
        <dbReference type="SAM" id="MobiDB-lite"/>
    </source>
</evidence>
<gene>
    <name evidence="12" type="primary">kpsM</name>
    <name evidence="12" type="ORF">OJF2_49520</name>
</gene>
<evidence type="ECO:0000256" key="9">
    <source>
        <dbReference type="RuleBase" id="RU361157"/>
    </source>
</evidence>
<dbReference type="PANTHER" id="PTHR30413:SF8">
    <property type="entry name" value="TRANSPORT PERMEASE PROTEIN"/>
    <property type="match status" value="1"/>
</dbReference>
<proteinExistence type="inferred from homology"/>
<accession>A0A5B9W8B8</accession>
<feature type="transmembrane region" description="Helical" evidence="9">
    <location>
        <begin position="212"/>
        <end position="230"/>
    </location>
</feature>
<dbReference type="AlphaFoldDB" id="A0A5B9W8B8"/>
<evidence type="ECO:0000256" key="7">
    <source>
        <dbReference type="ARBA" id="ARBA00022989"/>
    </source>
</evidence>
<dbReference type="Proteomes" id="UP000324233">
    <property type="component" value="Chromosome"/>
</dbReference>
<feature type="compositionally biased region" description="Polar residues" evidence="10">
    <location>
        <begin position="1"/>
        <end position="16"/>
    </location>
</feature>
<dbReference type="InterPro" id="IPR047817">
    <property type="entry name" value="ABC2_TM_bact-type"/>
</dbReference>
<evidence type="ECO:0000256" key="4">
    <source>
        <dbReference type="ARBA" id="ARBA00022475"/>
    </source>
</evidence>
<feature type="transmembrane region" description="Helical" evidence="9">
    <location>
        <begin position="179"/>
        <end position="200"/>
    </location>
</feature>
<feature type="transmembrane region" description="Helical" evidence="9">
    <location>
        <begin position="99"/>
        <end position="116"/>
    </location>
</feature>
<dbReference type="InterPro" id="IPR000412">
    <property type="entry name" value="ABC_2_transport"/>
</dbReference>
<comment type="subcellular location">
    <subcellularLocation>
        <location evidence="1">Cell inner membrane</location>
        <topology evidence="1">Multi-pass membrane protein</topology>
    </subcellularLocation>
    <subcellularLocation>
        <location evidence="9">Cell membrane</location>
        <topology evidence="9">Multi-pass membrane protein</topology>
    </subcellularLocation>
</comment>
<dbReference type="RefSeq" id="WP_148596082.1">
    <property type="nucleotide sequence ID" value="NZ_CP042997.1"/>
</dbReference>
<sequence>MPYSTAESNGSTTPPSACSAPRGRTTPVARVRPRASLSLRDFAELWSRRELLAILSLRDLRVRFKQTAVGVVWVVLQPLLTVIVFSLLFGRIAGFHSEGVPYPLFALSGLVAWNYFSQSLGRCVSCLVDASDLVGKVYFPRLVLPLAAVLTPLVDLAVTTLILLIVMLAFGFMPTHRLAALPLIVLWGLLTVLAFGLWLAVANARYRDIGHALPFFLQIGMYVSPVAYPLDIVPDRWRPLYDLNPMVGVIGGYRWCLLGTPWDGPAGSWPSLLAVLALVVGGLFALKRGEETLVDLL</sequence>
<evidence type="ECO:0000256" key="8">
    <source>
        <dbReference type="ARBA" id="ARBA00023136"/>
    </source>
</evidence>
<keyword evidence="13" id="KW-1185">Reference proteome</keyword>
<comment type="similarity">
    <text evidence="2 9">Belongs to the ABC-2 integral membrane protein family.</text>
</comment>
<evidence type="ECO:0000256" key="3">
    <source>
        <dbReference type="ARBA" id="ARBA00022448"/>
    </source>
</evidence>
<keyword evidence="5" id="KW-0997">Cell inner membrane</keyword>
<protein>
    <recommendedName>
        <fullName evidence="9">Transport permease protein</fullName>
    </recommendedName>
</protein>
<dbReference type="GO" id="GO:0140359">
    <property type="term" value="F:ABC-type transporter activity"/>
    <property type="evidence" value="ECO:0007669"/>
    <property type="project" value="InterPro"/>
</dbReference>
<evidence type="ECO:0000256" key="1">
    <source>
        <dbReference type="ARBA" id="ARBA00004429"/>
    </source>
</evidence>
<evidence type="ECO:0000259" key="11">
    <source>
        <dbReference type="PROSITE" id="PS51012"/>
    </source>
</evidence>
<keyword evidence="4 9" id="KW-1003">Cell membrane</keyword>
<evidence type="ECO:0000313" key="12">
    <source>
        <dbReference type="EMBL" id="QEH36389.1"/>
    </source>
</evidence>
<dbReference type="PRINTS" id="PR00164">
    <property type="entry name" value="ABC2TRNSPORT"/>
</dbReference>
<dbReference type="PROSITE" id="PS51012">
    <property type="entry name" value="ABC_TM2"/>
    <property type="match status" value="1"/>
</dbReference>
<keyword evidence="7 9" id="KW-1133">Transmembrane helix</keyword>
<reference evidence="12 13" key="1">
    <citation type="submission" date="2019-08" db="EMBL/GenBank/DDBJ databases">
        <title>Deep-cultivation of Planctomycetes and their phenomic and genomic characterization uncovers novel biology.</title>
        <authorList>
            <person name="Wiegand S."/>
            <person name="Jogler M."/>
            <person name="Boedeker C."/>
            <person name="Pinto D."/>
            <person name="Vollmers J."/>
            <person name="Rivas-Marin E."/>
            <person name="Kohn T."/>
            <person name="Peeters S.H."/>
            <person name="Heuer A."/>
            <person name="Rast P."/>
            <person name="Oberbeckmann S."/>
            <person name="Bunk B."/>
            <person name="Jeske O."/>
            <person name="Meyerdierks A."/>
            <person name="Storesund J.E."/>
            <person name="Kallscheuer N."/>
            <person name="Luecker S."/>
            <person name="Lage O.M."/>
            <person name="Pohl T."/>
            <person name="Merkel B.J."/>
            <person name="Hornburger P."/>
            <person name="Mueller R.-W."/>
            <person name="Bruemmer F."/>
            <person name="Labrenz M."/>
            <person name="Spormann A.M."/>
            <person name="Op den Camp H."/>
            <person name="Overmann J."/>
            <person name="Amann R."/>
            <person name="Jetten M.S.M."/>
            <person name="Mascher T."/>
            <person name="Medema M.H."/>
            <person name="Devos D.P."/>
            <person name="Kaster A.-K."/>
            <person name="Ovreas L."/>
            <person name="Rohde M."/>
            <person name="Galperin M.Y."/>
            <person name="Jogler C."/>
        </authorList>
    </citation>
    <scope>NUCLEOTIDE SEQUENCE [LARGE SCALE GENOMIC DNA]</scope>
    <source>
        <strain evidence="12 13">OJF2</strain>
    </source>
</reference>
<keyword evidence="6 9" id="KW-0812">Transmembrane</keyword>